<evidence type="ECO:0000313" key="10">
    <source>
        <dbReference type="EMBL" id="AQS56521.1"/>
    </source>
</evidence>
<keyword evidence="6 10" id="KW-0456">Lyase</keyword>
<dbReference type="SUPFAM" id="SSF55021">
    <property type="entry name" value="ACT-like"/>
    <property type="match status" value="1"/>
</dbReference>
<dbReference type="Gene3D" id="3.40.50.1100">
    <property type="match status" value="2"/>
</dbReference>
<evidence type="ECO:0000256" key="8">
    <source>
        <dbReference type="ARBA" id="ARBA00031427"/>
    </source>
</evidence>
<accession>A0A1U9K922</accession>
<organism evidence="10 11">
    <name type="scientific">Novibacillus thermophilus</name>
    <dbReference type="NCBI Taxonomy" id="1471761"/>
    <lineage>
        <taxon>Bacteria</taxon>
        <taxon>Bacillati</taxon>
        <taxon>Bacillota</taxon>
        <taxon>Bacilli</taxon>
        <taxon>Bacillales</taxon>
        <taxon>Thermoactinomycetaceae</taxon>
        <taxon>Novibacillus</taxon>
    </lineage>
</organism>
<feature type="domain" description="ACT" evidence="9">
    <location>
        <begin position="327"/>
        <end position="402"/>
    </location>
</feature>
<dbReference type="SUPFAM" id="SSF53686">
    <property type="entry name" value="Tryptophan synthase beta subunit-like PLP-dependent enzymes"/>
    <property type="match status" value="1"/>
</dbReference>
<dbReference type="Pfam" id="PF01842">
    <property type="entry name" value="ACT"/>
    <property type="match status" value="1"/>
</dbReference>
<dbReference type="Proteomes" id="UP000188603">
    <property type="component" value="Chromosome"/>
</dbReference>
<dbReference type="OrthoDB" id="9811476at2"/>
<dbReference type="GO" id="GO:0006567">
    <property type="term" value="P:L-threonine catabolic process"/>
    <property type="evidence" value="ECO:0007669"/>
    <property type="project" value="InterPro"/>
</dbReference>
<dbReference type="InterPro" id="IPR045865">
    <property type="entry name" value="ACT-like_dom_sf"/>
</dbReference>
<comment type="similarity">
    <text evidence="3">Belongs to the serine/threonine dehydratase family.</text>
</comment>
<dbReference type="GO" id="GO:0004794">
    <property type="term" value="F:threonine deaminase activity"/>
    <property type="evidence" value="ECO:0007669"/>
    <property type="project" value="UniProtKB-EC"/>
</dbReference>
<comment type="function">
    <text evidence="7">Catalyzes the anaerobic formation of alpha-ketobutyrate and ammonia from threonine in a two-step reaction. The first step involved a dehydration of threonine and a production of enamine intermediates (aminocrotonate), which tautomerizes to its imine form (iminobutyrate). Both intermediates are unstable and short-lived. The second step is the nonenzymatic hydrolysis of the enamine/imine intermediates to form 2-ketobutyrate and free ammonia. In the low water environment of the cell, the second step is accelerated by RidA.</text>
</comment>
<dbReference type="PANTHER" id="PTHR48078:SF6">
    <property type="entry name" value="L-THREONINE DEHYDRATASE CATABOLIC TDCB"/>
    <property type="match status" value="1"/>
</dbReference>
<evidence type="ECO:0000256" key="7">
    <source>
        <dbReference type="ARBA" id="ARBA00025527"/>
    </source>
</evidence>
<dbReference type="CDD" id="cd01562">
    <property type="entry name" value="Thr-dehyd"/>
    <property type="match status" value="1"/>
</dbReference>
<keyword evidence="5" id="KW-0663">Pyridoxal phosphate</keyword>
<sequence>MVQLEDIQKAKKALKGVARCTPLDYSQTFSQLAGNAVYLKLENLQKTGSFKVRGAYNKIMSLNGRERAKGVVAASAGNHAQGVAFASQMAEIESTIVMPEGAPLAKVQATKHYGAHIVLYGETFDEAMDYAHRLQQKTGAAFVHAFDDEHVITGQGTIGLEIVEQLPDVEVIVCPIGGGGLISGIAKAVKAVKPSVRIYGVEAAACPSMVESIRHKLPIKAGSHSTIADGIAVKQPGEKTFQMVQTYVDHIVTVDDLEISRTMLYLLERSKLLVEGSGAVSLAALIYRKIPVEKKKTVAVISGGNVDIHFVSRIIERGLVEAGRYVKLSTTVPDKPGHLNQLLSIIAEQKANIVSVEHYRISPNVIPGETEIELSLETRDRHHIDKIEQALKQAGYRFTRKT</sequence>
<evidence type="ECO:0000256" key="4">
    <source>
        <dbReference type="ARBA" id="ARBA00012096"/>
    </source>
</evidence>
<dbReference type="InterPro" id="IPR001926">
    <property type="entry name" value="TrpB-like_PALP"/>
</dbReference>
<evidence type="ECO:0000256" key="6">
    <source>
        <dbReference type="ARBA" id="ARBA00023239"/>
    </source>
</evidence>
<dbReference type="PROSITE" id="PS51671">
    <property type="entry name" value="ACT"/>
    <property type="match status" value="1"/>
</dbReference>
<dbReference type="GO" id="GO:0006565">
    <property type="term" value="P:L-serine catabolic process"/>
    <property type="evidence" value="ECO:0007669"/>
    <property type="project" value="TreeGrafter"/>
</dbReference>
<dbReference type="NCBIfam" id="TIGR01127">
    <property type="entry name" value="ilvA_1Cterm"/>
    <property type="match status" value="1"/>
</dbReference>
<dbReference type="EC" id="4.3.1.19" evidence="4"/>
<dbReference type="CDD" id="cd04886">
    <property type="entry name" value="ACT_ThrD-II-like"/>
    <property type="match status" value="1"/>
</dbReference>
<dbReference type="KEGG" id="ntr:B0W44_12870"/>
<dbReference type="Gene3D" id="3.30.70.260">
    <property type="match status" value="1"/>
</dbReference>
<dbReference type="InterPro" id="IPR002912">
    <property type="entry name" value="ACT_dom"/>
</dbReference>
<dbReference type="AlphaFoldDB" id="A0A1U9K922"/>
<dbReference type="InterPro" id="IPR036052">
    <property type="entry name" value="TrpB-like_PALP_sf"/>
</dbReference>
<evidence type="ECO:0000256" key="3">
    <source>
        <dbReference type="ARBA" id="ARBA00010869"/>
    </source>
</evidence>
<proteinExistence type="inferred from homology"/>
<dbReference type="PANTHER" id="PTHR48078">
    <property type="entry name" value="THREONINE DEHYDRATASE, MITOCHONDRIAL-RELATED"/>
    <property type="match status" value="1"/>
</dbReference>
<comment type="catalytic activity">
    <reaction evidence="1">
        <text>L-threonine = 2-oxobutanoate + NH4(+)</text>
        <dbReference type="Rhea" id="RHEA:22108"/>
        <dbReference type="ChEBI" id="CHEBI:16763"/>
        <dbReference type="ChEBI" id="CHEBI:28938"/>
        <dbReference type="ChEBI" id="CHEBI:57926"/>
        <dbReference type="EC" id="4.3.1.19"/>
    </reaction>
</comment>
<evidence type="ECO:0000313" key="11">
    <source>
        <dbReference type="Proteomes" id="UP000188603"/>
    </source>
</evidence>
<dbReference type="EMBL" id="CP019699">
    <property type="protein sequence ID" value="AQS56521.1"/>
    <property type="molecule type" value="Genomic_DNA"/>
</dbReference>
<keyword evidence="11" id="KW-1185">Reference proteome</keyword>
<dbReference type="InterPro" id="IPR044561">
    <property type="entry name" value="ACT_ThrD-II-like"/>
</dbReference>
<evidence type="ECO:0000256" key="5">
    <source>
        <dbReference type="ARBA" id="ARBA00022898"/>
    </source>
</evidence>
<reference evidence="10 11" key="1">
    <citation type="journal article" date="2015" name="Int. J. Syst. Evol. Microbiol.">
        <title>Novibacillus thermophilus gen. nov., sp. nov., a Gram-staining-negative and moderately thermophilic member of the family Thermoactinomycetaceae.</title>
        <authorList>
            <person name="Yang G."/>
            <person name="Chen J."/>
            <person name="Zhou S."/>
        </authorList>
    </citation>
    <scope>NUCLEOTIDE SEQUENCE [LARGE SCALE GENOMIC DNA]</scope>
    <source>
        <strain evidence="10 11">SG-1</strain>
    </source>
</reference>
<name>A0A1U9K922_9BACL</name>
<dbReference type="GO" id="GO:0003941">
    <property type="term" value="F:L-serine ammonia-lyase activity"/>
    <property type="evidence" value="ECO:0007669"/>
    <property type="project" value="TreeGrafter"/>
</dbReference>
<dbReference type="FunFam" id="3.40.50.1100:FF:000007">
    <property type="entry name" value="L-threonine dehydratase catabolic TdcB"/>
    <property type="match status" value="1"/>
</dbReference>
<evidence type="ECO:0000256" key="2">
    <source>
        <dbReference type="ARBA" id="ARBA00001933"/>
    </source>
</evidence>
<dbReference type="InterPro" id="IPR005789">
    <property type="entry name" value="Thr_deHydtase_catblc"/>
</dbReference>
<dbReference type="STRING" id="1471761.B0W44_12870"/>
<dbReference type="RefSeq" id="WP_077720381.1">
    <property type="nucleotide sequence ID" value="NZ_CP019699.1"/>
</dbReference>
<evidence type="ECO:0000256" key="1">
    <source>
        <dbReference type="ARBA" id="ARBA00001274"/>
    </source>
</evidence>
<evidence type="ECO:0000259" key="9">
    <source>
        <dbReference type="PROSITE" id="PS51671"/>
    </source>
</evidence>
<dbReference type="InterPro" id="IPR050147">
    <property type="entry name" value="Ser/Thr_Dehydratase"/>
</dbReference>
<dbReference type="GO" id="GO:0009097">
    <property type="term" value="P:isoleucine biosynthetic process"/>
    <property type="evidence" value="ECO:0007669"/>
    <property type="project" value="TreeGrafter"/>
</dbReference>
<comment type="cofactor">
    <cofactor evidence="2">
        <name>pyridoxal 5'-phosphate</name>
        <dbReference type="ChEBI" id="CHEBI:597326"/>
    </cofactor>
</comment>
<dbReference type="Pfam" id="PF00291">
    <property type="entry name" value="PALP"/>
    <property type="match status" value="1"/>
</dbReference>
<gene>
    <name evidence="10" type="ORF">B0W44_12870</name>
</gene>
<protein>
    <recommendedName>
        <fullName evidence="4">threonine ammonia-lyase</fullName>
        <ecNumber evidence="4">4.3.1.19</ecNumber>
    </recommendedName>
    <alternativeName>
        <fullName evidence="8">Threonine deaminase</fullName>
    </alternativeName>
</protein>